<protein>
    <recommendedName>
        <fullName evidence="5">DUF4145 domain-containing protein</fullName>
    </recommendedName>
</protein>
<evidence type="ECO:0000313" key="3">
    <source>
        <dbReference type="EMBL" id="TDH60112.1"/>
    </source>
</evidence>
<feature type="transmembrane region" description="Helical" evidence="2">
    <location>
        <begin position="6"/>
        <end position="27"/>
    </location>
</feature>
<dbReference type="Proteomes" id="UP000295096">
    <property type="component" value="Unassembled WGS sequence"/>
</dbReference>
<evidence type="ECO:0000256" key="2">
    <source>
        <dbReference type="SAM" id="Phobius"/>
    </source>
</evidence>
<sequence length="207" mass="22466">MTWLAFVAAIVGSLAWPTALVILAFGFRRQITTSLGRLTKAKGFGGELEFAQGLDKAEDLAPPAIAKQDVVLPLPTQHATATTGEAEKADGEPSASTYRLNAKRSDPPEYRVMSAWNLLSTEIAKVAEIRGVPIPKILNSRGLSAIAPALGLSADDITQIDELRKLRNQSVHIQGTLTDSDANRYEDLVLNLLIRLEDAARNIRREP</sequence>
<organism evidence="3 4">
    <name type="scientific">Dankookia rubra</name>
    <dbReference type="NCBI Taxonomy" id="1442381"/>
    <lineage>
        <taxon>Bacteria</taxon>
        <taxon>Pseudomonadati</taxon>
        <taxon>Pseudomonadota</taxon>
        <taxon>Alphaproteobacteria</taxon>
        <taxon>Acetobacterales</taxon>
        <taxon>Roseomonadaceae</taxon>
        <taxon>Dankookia</taxon>
    </lineage>
</organism>
<evidence type="ECO:0008006" key="5">
    <source>
        <dbReference type="Google" id="ProtNLM"/>
    </source>
</evidence>
<evidence type="ECO:0000256" key="1">
    <source>
        <dbReference type="SAM" id="MobiDB-lite"/>
    </source>
</evidence>
<dbReference type="EMBL" id="SMSJ01000045">
    <property type="protein sequence ID" value="TDH60112.1"/>
    <property type="molecule type" value="Genomic_DNA"/>
</dbReference>
<accession>A0A4R5QAM1</accession>
<keyword evidence="2" id="KW-1133">Transmembrane helix</keyword>
<dbReference type="OrthoDB" id="7840545at2"/>
<feature type="region of interest" description="Disordered" evidence="1">
    <location>
        <begin position="80"/>
        <end position="103"/>
    </location>
</feature>
<name>A0A4R5QAM1_9PROT</name>
<keyword evidence="4" id="KW-1185">Reference proteome</keyword>
<keyword evidence="2" id="KW-0812">Transmembrane</keyword>
<keyword evidence="2" id="KW-0472">Membrane</keyword>
<reference evidence="3 4" key="1">
    <citation type="journal article" date="2016" name="J. Microbiol.">
        <title>Dankookia rubra gen. nov., sp. nov., an alphaproteobacterium isolated from sediment of a shallow stream.</title>
        <authorList>
            <person name="Kim W.H."/>
            <person name="Kim D.H."/>
            <person name="Kang K."/>
            <person name="Ahn T.Y."/>
        </authorList>
    </citation>
    <scope>NUCLEOTIDE SEQUENCE [LARGE SCALE GENOMIC DNA]</scope>
    <source>
        <strain evidence="3 4">JCM30602</strain>
    </source>
</reference>
<dbReference type="AlphaFoldDB" id="A0A4R5QAM1"/>
<dbReference type="RefSeq" id="WP_133291130.1">
    <property type="nucleotide sequence ID" value="NZ_SMSJ01000045.1"/>
</dbReference>
<gene>
    <name evidence="3" type="ORF">E2C06_24035</name>
</gene>
<proteinExistence type="predicted"/>
<comment type="caution">
    <text evidence="3">The sequence shown here is derived from an EMBL/GenBank/DDBJ whole genome shotgun (WGS) entry which is preliminary data.</text>
</comment>
<evidence type="ECO:0000313" key="4">
    <source>
        <dbReference type="Proteomes" id="UP000295096"/>
    </source>
</evidence>